<feature type="transmembrane region" description="Helical" evidence="1">
    <location>
        <begin position="42"/>
        <end position="63"/>
    </location>
</feature>
<evidence type="ECO:0000313" key="2">
    <source>
        <dbReference type="EMBL" id="SFM38299.1"/>
    </source>
</evidence>
<keyword evidence="1" id="KW-0812">Transmembrane</keyword>
<reference evidence="2 3" key="1">
    <citation type="submission" date="2016-10" db="EMBL/GenBank/DDBJ databases">
        <authorList>
            <person name="de Groot N.N."/>
        </authorList>
    </citation>
    <scope>NUCLEOTIDE SEQUENCE [LARGE SCALE GENOMIC DNA]</scope>
    <source>
        <strain evidence="2 3">DSM 4180</strain>
    </source>
</reference>
<keyword evidence="1" id="KW-0472">Membrane</keyword>
<keyword evidence="1" id="KW-1133">Transmembrane helix</keyword>
<dbReference type="EMBL" id="FOUO01000004">
    <property type="protein sequence ID" value="SFM38299.1"/>
    <property type="molecule type" value="Genomic_DNA"/>
</dbReference>
<evidence type="ECO:0008006" key="4">
    <source>
        <dbReference type="Google" id="ProtNLM"/>
    </source>
</evidence>
<feature type="transmembrane region" description="Helical" evidence="1">
    <location>
        <begin position="136"/>
        <end position="158"/>
    </location>
</feature>
<protein>
    <recommendedName>
        <fullName evidence="4">Permease</fullName>
    </recommendedName>
</protein>
<feature type="transmembrane region" description="Helical" evidence="1">
    <location>
        <begin position="75"/>
        <end position="94"/>
    </location>
</feature>
<name>A0A1I4QE18_ECTMO</name>
<sequence>MAGRFSWLRRHGGWVFLGLVLLAWAGSALMDPQVTRQALEAFLQMARAVAPVLVLVFALMYLVERLLDPRRTRAWLGLGSGGWGWFLALAAGVFSTGPVYAWYGLLAQLRAQGMRTALVAVVLYARAIKLPLLPLLAHYFGATYVVVLTLLMALTALVSGWLTERLAGAAGAAGDDP</sequence>
<keyword evidence="3" id="KW-1185">Reference proteome</keyword>
<feature type="transmembrane region" description="Helical" evidence="1">
    <location>
        <begin position="12"/>
        <end position="30"/>
    </location>
</feature>
<evidence type="ECO:0000256" key="1">
    <source>
        <dbReference type="SAM" id="Phobius"/>
    </source>
</evidence>
<proteinExistence type="predicted"/>
<dbReference type="STRING" id="195064.SAMN05421721_10473"/>
<dbReference type="OrthoDB" id="7063503at2"/>
<dbReference type="AlphaFoldDB" id="A0A1I4QE18"/>
<gene>
    <name evidence="2" type="ORF">SAMN05421721_10473</name>
</gene>
<dbReference type="Proteomes" id="UP000199556">
    <property type="component" value="Unassembled WGS sequence"/>
</dbReference>
<accession>A0A1I4QE18</accession>
<organism evidence="2 3">
    <name type="scientific">Ectothiorhodospira mobilis</name>
    <dbReference type="NCBI Taxonomy" id="195064"/>
    <lineage>
        <taxon>Bacteria</taxon>
        <taxon>Pseudomonadati</taxon>
        <taxon>Pseudomonadota</taxon>
        <taxon>Gammaproteobacteria</taxon>
        <taxon>Chromatiales</taxon>
        <taxon>Ectothiorhodospiraceae</taxon>
        <taxon>Ectothiorhodospira</taxon>
    </lineage>
</organism>
<evidence type="ECO:0000313" key="3">
    <source>
        <dbReference type="Proteomes" id="UP000199556"/>
    </source>
</evidence>
<dbReference type="RefSeq" id="WP_090483985.1">
    <property type="nucleotide sequence ID" value="NZ_FOUO01000004.1"/>
</dbReference>